<name>A0A0B7NF32_9FUNG</name>
<dbReference type="AlphaFoldDB" id="A0A0B7NF32"/>
<gene>
    <name evidence="1" type="primary">PARPA_10255.1 scaffold 40051</name>
</gene>
<reference evidence="1 2" key="1">
    <citation type="submission" date="2014-09" db="EMBL/GenBank/DDBJ databases">
        <authorList>
            <person name="Ellenberger Sabrina"/>
        </authorList>
    </citation>
    <scope>NUCLEOTIDE SEQUENCE [LARGE SCALE GENOMIC DNA]</scope>
    <source>
        <strain evidence="1 2">CBS 412.66</strain>
    </source>
</reference>
<organism evidence="1 2">
    <name type="scientific">Parasitella parasitica</name>
    <dbReference type="NCBI Taxonomy" id="35722"/>
    <lineage>
        <taxon>Eukaryota</taxon>
        <taxon>Fungi</taxon>
        <taxon>Fungi incertae sedis</taxon>
        <taxon>Mucoromycota</taxon>
        <taxon>Mucoromycotina</taxon>
        <taxon>Mucoromycetes</taxon>
        <taxon>Mucorales</taxon>
        <taxon>Mucorineae</taxon>
        <taxon>Mucoraceae</taxon>
        <taxon>Parasitella</taxon>
    </lineage>
</organism>
<accession>A0A0B7NF32</accession>
<keyword evidence="2" id="KW-1185">Reference proteome</keyword>
<evidence type="ECO:0000313" key="1">
    <source>
        <dbReference type="EMBL" id="CEP16001.1"/>
    </source>
</evidence>
<dbReference type="Proteomes" id="UP000054107">
    <property type="component" value="Unassembled WGS sequence"/>
</dbReference>
<dbReference type="OrthoDB" id="2298461at2759"/>
<evidence type="ECO:0000313" key="2">
    <source>
        <dbReference type="Proteomes" id="UP000054107"/>
    </source>
</evidence>
<protein>
    <submittedName>
        <fullName evidence="1">Uncharacterized protein</fullName>
    </submittedName>
</protein>
<dbReference type="EMBL" id="LN732826">
    <property type="protein sequence ID" value="CEP16001.1"/>
    <property type="molecule type" value="Genomic_DNA"/>
</dbReference>
<proteinExistence type="predicted"/>
<sequence>MYLGYPICSSKLQQHNFVNEFITNLKQFCHLHLHRNITFWGRVTVLNHSLYFELWHVMSLFTFTKAQLSTIQQIGGSVVNHGSKVTRFSFATLTLPRAKGGLSRLNPTPL</sequence>